<gene>
    <name evidence="2" type="ORF">F8568_015065</name>
</gene>
<organism evidence="2 3">
    <name type="scientific">Actinomadura physcomitrii</name>
    <dbReference type="NCBI Taxonomy" id="2650748"/>
    <lineage>
        <taxon>Bacteria</taxon>
        <taxon>Bacillati</taxon>
        <taxon>Actinomycetota</taxon>
        <taxon>Actinomycetes</taxon>
        <taxon>Streptosporangiales</taxon>
        <taxon>Thermomonosporaceae</taxon>
        <taxon>Actinomadura</taxon>
    </lineage>
</organism>
<keyword evidence="3" id="KW-1185">Reference proteome</keyword>
<name>A0A6I4M9R6_9ACTN</name>
<dbReference type="SUPFAM" id="SSF51735">
    <property type="entry name" value="NAD(P)-binding Rossmann-fold domains"/>
    <property type="match status" value="1"/>
</dbReference>
<evidence type="ECO:0000313" key="2">
    <source>
        <dbReference type="EMBL" id="MWA01670.1"/>
    </source>
</evidence>
<evidence type="ECO:0000313" key="3">
    <source>
        <dbReference type="Proteomes" id="UP000462055"/>
    </source>
</evidence>
<dbReference type="InterPro" id="IPR036291">
    <property type="entry name" value="NAD(P)-bd_dom_sf"/>
</dbReference>
<dbReference type="EMBL" id="WBMS02000010">
    <property type="protein sequence ID" value="MWA01670.1"/>
    <property type="molecule type" value="Genomic_DNA"/>
</dbReference>
<dbReference type="RefSeq" id="WP_151594163.1">
    <property type="nucleotide sequence ID" value="NZ_WBMS02000010.1"/>
</dbReference>
<dbReference type="Pfam" id="PF00106">
    <property type="entry name" value="adh_short"/>
    <property type="match status" value="1"/>
</dbReference>
<sequence>MNYGIDGHSVVVITGAGGGIGRAAARVFGGRGAGVALPARGEEGLDGAAADVAKAGGRAKHRRGGPSAQPAAVGGQAQVPGRRGDRGSGRHRGGGGRRQAAAAMIP</sequence>
<comment type="caution">
    <text evidence="2">The sequence shown here is derived from an EMBL/GenBank/DDBJ whole genome shotgun (WGS) entry which is preliminary data.</text>
</comment>
<accession>A0A6I4M9R6</accession>
<proteinExistence type="predicted"/>
<feature type="region of interest" description="Disordered" evidence="1">
    <location>
        <begin position="54"/>
        <end position="106"/>
    </location>
</feature>
<dbReference type="Proteomes" id="UP000462055">
    <property type="component" value="Unassembled WGS sequence"/>
</dbReference>
<dbReference type="InterPro" id="IPR002347">
    <property type="entry name" value="SDR_fam"/>
</dbReference>
<dbReference type="Gene3D" id="3.40.50.720">
    <property type="entry name" value="NAD(P)-binding Rossmann-like Domain"/>
    <property type="match status" value="1"/>
</dbReference>
<protein>
    <submittedName>
        <fullName evidence="2">SDR family NAD(P)-dependent oxidoreductase</fullName>
    </submittedName>
</protein>
<dbReference type="AlphaFoldDB" id="A0A6I4M9R6"/>
<evidence type="ECO:0000256" key="1">
    <source>
        <dbReference type="SAM" id="MobiDB-lite"/>
    </source>
</evidence>
<feature type="compositionally biased region" description="Low complexity" evidence="1">
    <location>
        <begin position="65"/>
        <end position="81"/>
    </location>
</feature>
<reference evidence="2" key="1">
    <citation type="submission" date="2019-12" db="EMBL/GenBank/DDBJ databases">
        <title>Actinomadura physcomitrii sp. nov., a novel actinomycete isolated from moss [Physcomitrium sphaericum (Ludw) Fuernr].</title>
        <authorList>
            <person name="Zhuang X."/>
        </authorList>
    </citation>
    <scope>NUCLEOTIDE SEQUENCE [LARGE SCALE GENOMIC DNA]</scope>
    <source>
        <strain evidence="2">LD22</strain>
    </source>
</reference>